<keyword evidence="4" id="KW-1185">Reference proteome</keyword>
<dbReference type="EMBL" id="JASTZU010000012">
    <property type="protein sequence ID" value="MDL4839238.1"/>
    <property type="molecule type" value="Genomic_DNA"/>
</dbReference>
<keyword evidence="2" id="KW-0346">Stress response</keyword>
<evidence type="ECO:0000313" key="4">
    <source>
        <dbReference type="Proteomes" id="UP001235343"/>
    </source>
</evidence>
<dbReference type="InterPro" id="IPR036869">
    <property type="entry name" value="J_dom_sf"/>
</dbReference>
<proteinExistence type="predicted"/>
<gene>
    <name evidence="3" type="ORF">QQS35_02015</name>
</gene>
<organism evidence="3 4">
    <name type="scientific">Aquibacillus rhizosphaerae</name>
    <dbReference type="NCBI Taxonomy" id="3051431"/>
    <lineage>
        <taxon>Bacteria</taxon>
        <taxon>Bacillati</taxon>
        <taxon>Bacillota</taxon>
        <taxon>Bacilli</taxon>
        <taxon>Bacillales</taxon>
        <taxon>Bacillaceae</taxon>
        <taxon>Aquibacillus</taxon>
    </lineage>
</organism>
<sequence length="92" mass="10514">MSNLQSLKEELNLNGDHCEIRKGLIKKMKELHPDNNSGNFKNNEEKLLFTKLSEAVEEIDDIPKNELSIIKTLDIVTLANSLSITNQKVRHE</sequence>
<name>A0ABT7L097_9BACI</name>
<comment type="caution">
    <text evidence="3">The sequence shown here is derived from an EMBL/GenBank/DDBJ whole genome shotgun (WGS) entry which is preliminary data.</text>
</comment>
<dbReference type="SUPFAM" id="SSF46565">
    <property type="entry name" value="Chaperone J-domain"/>
    <property type="match status" value="1"/>
</dbReference>
<evidence type="ECO:0000256" key="1">
    <source>
        <dbReference type="ARBA" id="ARBA00022705"/>
    </source>
</evidence>
<dbReference type="RefSeq" id="WP_285930092.1">
    <property type="nucleotide sequence ID" value="NZ_JASTZU010000012.1"/>
</dbReference>
<protein>
    <submittedName>
        <fullName evidence="3">J domain-containing protein</fullName>
    </submittedName>
</protein>
<accession>A0ABT7L097</accession>
<reference evidence="3 4" key="1">
    <citation type="submission" date="2023-06" db="EMBL/GenBank/DDBJ databases">
        <title>Aquibacillus rhizosphaerae LR5S19.</title>
        <authorList>
            <person name="Sun J.-Q."/>
        </authorList>
    </citation>
    <scope>NUCLEOTIDE SEQUENCE [LARGE SCALE GENOMIC DNA]</scope>
    <source>
        <strain evidence="3 4">LR5S19</strain>
    </source>
</reference>
<evidence type="ECO:0000313" key="3">
    <source>
        <dbReference type="EMBL" id="MDL4839238.1"/>
    </source>
</evidence>
<keyword evidence="1" id="KW-0235">DNA replication</keyword>
<evidence type="ECO:0000256" key="2">
    <source>
        <dbReference type="ARBA" id="ARBA00023016"/>
    </source>
</evidence>
<dbReference type="Proteomes" id="UP001235343">
    <property type="component" value="Unassembled WGS sequence"/>
</dbReference>